<reference evidence="2" key="1">
    <citation type="journal article" date="2020" name="G3 (Bethesda)">
        <title>High-Quality Assemblies for Three Invasive Social Wasps from the &lt;i&gt;Vespula&lt;/i&gt; Genus.</title>
        <authorList>
            <person name="Harrop T.W.R."/>
            <person name="Guhlin J."/>
            <person name="McLaughlin G.M."/>
            <person name="Permina E."/>
            <person name="Stockwell P."/>
            <person name="Gilligan J."/>
            <person name="Le Lec M.F."/>
            <person name="Gruber M.A.M."/>
            <person name="Quinn O."/>
            <person name="Lovegrove M."/>
            <person name="Duncan E.J."/>
            <person name="Remnant E.J."/>
            <person name="Van Eeckhoven J."/>
            <person name="Graham B."/>
            <person name="Knapp R.A."/>
            <person name="Langford K.W."/>
            <person name="Kronenberg Z."/>
            <person name="Press M.O."/>
            <person name="Eacker S.M."/>
            <person name="Wilson-Rankin E.E."/>
            <person name="Purcell J."/>
            <person name="Lester P.J."/>
            <person name="Dearden P.K."/>
        </authorList>
    </citation>
    <scope>NUCLEOTIDE SEQUENCE</scope>
    <source>
        <strain evidence="2">Linc-1</strain>
    </source>
</reference>
<evidence type="ECO:0000256" key="1">
    <source>
        <dbReference type="SAM" id="MobiDB-lite"/>
    </source>
</evidence>
<feature type="compositionally biased region" description="Polar residues" evidence="1">
    <location>
        <begin position="83"/>
        <end position="93"/>
    </location>
</feature>
<organism evidence="2 3">
    <name type="scientific">Vespula germanica</name>
    <name type="common">German yellow jacket</name>
    <name type="synonym">Paravespula germanica</name>
    <dbReference type="NCBI Taxonomy" id="30212"/>
    <lineage>
        <taxon>Eukaryota</taxon>
        <taxon>Metazoa</taxon>
        <taxon>Ecdysozoa</taxon>
        <taxon>Arthropoda</taxon>
        <taxon>Hexapoda</taxon>
        <taxon>Insecta</taxon>
        <taxon>Pterygota</taxon>
        <taxon>Neoptera</taxon>
        <taxon>Endopterygota</taxon>
        <taxon>Hymenoptera</taxon>
        <taxon>Apocrita</taxon>
        <taxon>Aculeata</taxon>
        <taxon>Vespoidea</taxon>
        <taxon>Vespidae</taxon>
        <taxon>Vespinae</taxon>
        <taxon>Vespula</taxon>
    </lineage>
</organism>
<feature type="compositionally biased region" description="Polar residues" evidence="1">
    <location>
        <begin position="48"/>
        <end position="59"/>
    </location>
</feature>
<comment type="caution">
    <text evidence="2">The sequence shown here is derived from an EMBL/GenBank/DDBJ whole genome shotgun (WGS) entry which is preliminary data.</text>
</comment>
<evidence type="ECO:0000313" key="2">
    <source>
        <dbReference type="EMBL" id="KAF7395231.1"/>
    </source>
</evidence>
<gene>
    <name evidence="2" type="ORF">HZH68_009281</name>
</gene>
<evidence type="ECO:0000313" key="3">
    <source>
        <dbReference type="Proteomes" id="UP000617340"/>
    </source>
</evidence>
<dbReference type="AlphaFoldDB" id="A0A834JX41"/>
<protein>
    <submittedName>
        <fullName evidence="2">Uncharacterized protein</fullName>
    </submittedName>
</protein>
<dbReference type="EMBL" id="JACSDZ010000009">
    <property type="protein sequence ID" value="KAF7395231.1"/>
    <property type="molecule type" value="Genomic_DNA"/>
</dbReference>
<feature type="region of interest" description="Disordered" evidence="1">
    <location>
        <begin position="47"/>
        <end position="93"/>
    </location>
</feature>
<proteinExistence type="predicted"/>
<name>A0A834JX41_VESGE</name>
<dbReference type="Proteomes" id="UP000617340">
    <property type="component" value="Unassembled WGS sequence"/>
</dbReference>
<keyword evidence="3" id="KW-1185">Reference proteome</keyword>
<sequence>MRYYGVLKRRECHASYRRVILLGIKRTRVPLSGNWFWIRITGRPDTAEPQSQLHRTAPSSPALGAFTRTRRKTILPTHDQRKWQGTTRNPLVG</sequence>
<accession>A0A834JX41</accession>